<feature type="region of interest" description="Disordered" evidence="1">
    <location>
        <begin position="1"/>
        <end position="70"/>
    </location>
</feature>
<evidence type="ECO:0000313" key="2">
    <source>
        <dbReference type="EMBL" id="KAJ1118585.1"/>
    </source>
</evidence>
<sequence length="277" mass="28285">MAPQGTAGWRNGVPIPGPGRGQGPSQSSLNTAMRGSPRQTLSRVPCHFVGPRAKPRTGAPTPRLTGAPEPKLTGEALLGLVDSQVWASQRMAGWRKGAPSPGPGQGPARAPELAGKASLGRVDSQAWAPQSTAGWRKGVPAPGPGRGLDGAPEPRLAGETSPGLVDSQVWAPQGMAGCSKGVPALPRAQQGVGAQLKLSEHSHAWESTSEHGPGALPPGGPEDKAQDRGSQPGACQGLWTQTDRGILAWPGELTGLGPSGYGRLQEGSACPRAQWGP</sequence>
<organism evidence="2 3">
    <name type="scientific">Pleurodeles waltl</name>
    <name type="common">Iberian ribbed newt</name>
    <dbReference type="NCBI Taxonomy" id="8319"/>
    <lineage>
        <taxon>Eukaryota</taxon>
        <taxon>Metazoa</taxon>
        <taxon>Chordata</taxon>
        <taxon>Craniata</taxon>
        <taxon>Vertebrata</taxon>
        <taxon>Euteleostomi</taxon>
        <taxon>Amphibia</taxon>
        <taxon>Batrachia</taxon>
        <taxon>Caudata</taxon>
        <taxon>Salamandroidea</taxon>
        <taxon>Salamandridae</taxon>
        <taxon>Pleurodelinae</taxon>
        <taxon>Pleurodeles</taxon>
    </lineage>
</organism>
<keyword evidence="3" id="KW-1185">Reference proteome</keyword>
<feature type="compositionally biased region" description="Polar residues" evidence="1">
    <location>
        <begin position="25"/>
        <end position="42"/>
    </location>
</feature>
<evidence type="ECO:0000256" key="1">
    <source>
        <dbReference type="SAM" id="MobiDB-lite"/>
    </source>
</evidence>
<reference evidence="2" key="1">
    <citation type="journal article" date="2022" name="bioRxiv">
        <title>Sequencing and chromosome-scale assembly of the giantPleurodeles waltlgenome.</title>
        <authorList>
            <person name="Brown T."/>
            <person name="Elewa A."/>
            <person name="Iarovenko S."/>
            <person name="Subramanian E."/>
            <person name="Araus A.J."/>
            <person name="Petzold A."/>
            <person name="Susuki M."/>
            <person name="Suzuki K.-i.T."/>
            <person name="Hayashi T."/>
            <person name="Toyoda A."/>
            <person name="Oliveira C."/>
            <person name="Osipova E."/>
            <person name="Leigh N.D."/>
            <person name="Simon A."/>
            <person name="Yun M.H."/>
        </authorList>
    </citation>
    <scope>NUCLEOTIDE SEQUENCE</scope>
    <source>
        <strain evidence="2">20211129_DDA</strain>
        <tissue evidence="2">Liver</tissue>
    </source>
</reference>
<proteinExistence type="predicted"/>
<comment type="caution">
    <text evidence="2">The sequence shown here is derived from an EMBL/GenBank/DDBJ whole genome shotgun (WGS) entry which is preliminary data.</text>
</comment>
<dbReference type="Proteomes" id="UP001066276">
    <property type="component" value="Chromosome 8"/>
</dbReference>
<gene>
    <name evidence="2" type="ORF">NDU88_006776</name>
</gene>
<accession>A0AAV7NUF6</accession>
<name>A0AAV7NUF6_PLEWA</name>
<protein>
    <submittedName>
        <fullName evidence="2">Uncharacterized protein</fullName>
    </submittedName>
</protein>
<feature type="region of interest" description="Disordered" evidence="1">
    <location>
        <begin position="191"/>
        <end position="277"/>
    </location>
</feature>
<dbReference type="EMBL" id="JANPWB010000012">
    <property type="protein sequence ID" value="KAJ1118585.1"/>
    <property type="molecule type" value="Genomic_DNA"/>
</dbReference>
<feature type="region of interest" description="Disordered" evidence="1">
    <location>
        <begin position="91"/>
        <end position="166"/>
    </location>
</feature>
<evidence type="ECO:0000313" key="3">
    <source>
        <dbReference type="Proteomes" id="UP001066276"/>
    </source>
</evidence>
<dbReference type="AlphaFoldDB" id="A0AAV7NUF6"/>